<comment type="caution">
    <text evidence="2">The sequence shown here is derived from an EMBL/GenBank/DDBJ whole genome shotgun (WGS) entry which is preliminary data.</text>
</comment>
<dbReference type="RefSeq" id="WP_234822802.1">
    <property type="nucleotide sequence ID" value="NZ_QKZL01000064.1"/>
</dbReference>
<dbReference type="Proteomes" id="UP000248916">
    <property type="component" value="Unassembled WGS sequence"/>
</dbReference>
<dbReference type="PROSITE" id="PS51257">
    <property type="entry name" value="PROKAR_LIPOPROTEIN"/>
    <property type="match status" value="1"/>
</dbReference>
<accession>A0A2W7MNC1</accession>
<reference evidence="2 3" key="1">
    <citation type="submission" date="2018-06" db="EMBL/GenBank/DDBJ databases">
        <title>Genomic Encyclopedia of Archaeal and Bacterial Type Strains, Phase II (KMG-II): from individual species to whole genera.</title>
        <authorList>
            <person name="Goeker M."/>
        </authorList>
    </citation>
    <scope>NUCLEOTIDE SEQUENCE [LARGE SCALE GENOMIC DNA]</scope>
    <source>
        <strain evidence="2 3">DSM 22009</strain>
    </source>
</reference>
<proteinExistence type="predicted"/>
<evidence type="ECO:0000256" key="1">
    <source>
        <dbReference type="SAM" id="Phobius"/>
    </source>
</evidence>
<keyword evidence="1" id="KW-0472">Membrane</keyword>
<organism evidence="2 3">
    <name type="scientific">Palleronia aestuarii</name>
    <dbReference type="NCBI Taxonomy" id="568105"/>
    <lineage>
        <taxon>Bacteria</taxon>
        <taxon>Pseudomonadati</taxon>
        <taxon>Pseudomonadota</taxon>
        <taxon>Alphaproteobacteria</taxon>
        <taxon>Rhodobacterales</taxon>
        <taxon>Roseobacteraceae</taxon>
        <taxon>Palleronia</taxon>
    </lineage>
</organism>
<dbReference type="AlphaFoldDB" id="A0A2W7MNC1"/>
<feature type="transmembrane region" description="Helical" evidence="1">
    <location>
        <begin position="65"/>
        <end position="83"/>
    </location>
</feature>
<keyword evidence="1" id="KW-0812">Transmembrane</keyword>
<keyword evidence="1" id="KW-1133">Transmembrane helix</keyword>
<protein>
    <submittedName>
        <fullName evidence="2">Uncharacterized protein</fullName>
    </submittedName>
</protein>
<dbReference type="EMBL" id="QKZL01000064">
    <property type="protein sequence ID" value="PZX09815.1"/>
    <property type="molecule type" value="Genomic_DNA"/>
</dbReference>
<feature type="transmembrane region" description="Helical" evidence="1">
    <location>
        <begin position="7"/>
        <end position="27"/>
    </location>
</feature>
<gene>
    <name evidence="2" type="ORF">LX81_04380</name>
</gene>
<evidence type="ECO:0000313" key="3">
    <source>
        <dbReference type="Proteomes" id="UP000248916"/>
    </source>
</evidence>
<evidence type="ECO:0000313" key="2">
    <source>
        <dbReference type="EMBL" id="PZX09815.1"/>
    </source>
</evidence>
<feature type="transmembrane region" description="Helical" evidence="1">
    <location>
        <begin position="39"/>
        <end position="58"/>
    </location>
</feature>
<name>A0A2W7MNC1_9RHOB</name>
<sequence>MPYRSALTIIMLSAIVAVGCGLYAYFIPLTGVTGTWGPLAAAFGALCTLIGGVLMVMARHRSQRFLLMSLLALGIVLTAFATYLLHQWVMLTALGVGALGWLGAVSGPEGDRV</sequence>
<keyword evidence="3" id="KW-1185">Reference proteome</keyword>
<feature type="transmembrane region" description="Helical" evidence="1">
    <location>
        <begin position="89"/>
        <end position="107"/>
    </location>
</feature>